<protein>
    <recommendedName>
        <fullName evidence="1">PLD phosphodiesterase domain-containing protein</fullName>
    </recommendedName>
</protein>
<dbReference type="RefSeq" id="WP_141270033.1">
    <property type="nucleotide sequence ID" value="NZ_BJLH01000004.1"/>
</dbReference>
<feature type="domain" description="PLD phosphodiesterase" evidence="1">
    <location>
        <begin position="80"/>
        <end position="107"/>
    </location>
</feature>
<evidence type="ECO:0000313" key="3">
    <source>
        <dbReference type="Proteomes" id="UP000318242"/>
    </source>
</evidence>
<dbReference type="PROSITE" id="PS50035">
    <property type="entry name" value="PLD"/>
    <property type="match status" value="1"/>
</dbReference>
<dbReference type="GO" id="GO:0006793">
    <property type="term" value="P:phosphorus metabolic process"/>
    <property type="evidence" value="ECO:0007669"/>
    <property type="project" value="UniProtKB-ARBA"/>
</dbReference>
<keyword evidence="3" id="KW-1185">Reference proteome</keyword>
<dbReference type="OrthoDB" id="6397139at2"/>
<evidence type="ECO:0000313" key="2">
    <source>
        <dbReference type="EMBL" id="GEA59856.1"/>
    </source>
</evidence>
<gene>
    <name evidence="2" type="ORF">VCO01S_10490</name>
</gene>
<proteinExistence type="predicted"/>
<dbReference type="SUPFAM" id="SSF56024">
    <property type="entry name" value="Phospholipase D/nuclease"/>
    <property type="match status" value="1"/>
</dbReference>
<comment type="caution">
    <text evidence="2">The sequence shown here is derived from an EMBL/GenBank/DDBJ whole genome shotgun (WGS) entry which is preliminary data.</text>
</comment>
<dbReference type="EMBL" id="BJLH01000004">
    <property type="protein sequence ID" value="GEA59856.1"/>
    <property type="molecule type" value="Genomic_DNA"/>
</dbReference>
<reference evidence="2 3" key="1">
    <citation type="submission" date="2019-06" db="EMBL/GenBank/DDBJ databases">
        <title>Whole genome shotgun sequence of Vibrio comitans NBRC 102076.</title>
        <authorList>
            <person name="Hosoyama A."/>
            <person name="Uohara A."/>
            <person name="Ohji S."/>
            <person name="Ichikawa N."/>
        </authorList>
    </citation>
    <scope>NUCLEOTIDE SEQUENCE [LARGE SCALE GENOMIC DNA]</scope>
    <source>
        <strain evidence="2 3">NBRC 102076</strain>
    </source>
</reference>
<dbReference type="Gene3D" id="3.30.870.10">
    <property type="entry name" value="Endonuclease Chain A"/>
    <property type="match status" value="1"/>
</dbReference>
<dbReference type="CDD" id="cd09117">
    <property type="entry name" value="PLDc_Bfil_DEXD_like"/>
    <property type="match status" value="1"/>
</dbReference>
<name>A0A4Y3IKF4_9VIBR</name>
<dbReference type="Pfam" id="PF13091">
    <property type="entry name" value="PLDc_2"/>
    <property type="match status" value="1"/>
</dbReference>
<dbReference type="InterPro" id="IPR001736">
    <property type="entry name" value="PLipase_D/transphosphatidylase"/>
</dbReference>
<dbReference type="AlphaFoldDB" id="A0A4Y3IKF4"/>
<accession>A0A4Y3IKF4</accession>
<organism evidence="2 3">
    <name type="scientific">Vibrio comitans NBRC 102076</name>
    <dbReference type="NCBI Taxonomy" id="1219078"/>
    <lineage>
        <taxon>Bacteria</taxon>
        <taxon>Pseudomonadati</taxon>
        <taxon>Pseudomonadota</taxon>
        <taxon>Gammaproteobacteria</taxon>
        <taxon>Vibrionales</taxon>
        <taxon>Vibrionaceae</taxon>
        <taxon>Vibrio</taxon>
    </lineage>
</organism>
<sequence length="304" mass="34323">MSLIGKDFSKHLESAFNDANSLVVVSAYLTMPAVDFLFDKLPLGVPATFVVRARPEDILSGSCDLDAIKTMHYSGVKCYLNREVHAKIYIIDQAFGFIGSANFTNNGLRLAGYGNLELSTKVDISDADMSLIETIIQDSILVTADLIKKLELYRRDNKACDTVKVPIDSWWDAILDLQTYSIDDGLYVTDLPWIDLSEPSLDSIAIEHDRDIFHFESSISAIERRFKASKIFSFVKSSLQESENGYLYFGELTALVHSALKDDTLPYRSEIKQYIVNLMSYLQLLAKDQIDIDRPNYSQRISLK</sequence>
<dbReference type="InterPro" id="IPR025202">
    <property type="entry name" value="PLD-like_dom"/>
</dbReference>
<dbReference type="Proteomes" id="UP000318242">
    <property type="component" value="Unassembled WGS sequence"/>
</dbReference>
<evidence type="ECO:0000259" key="1">
    <source>
        <dbReference type="PROSITE" id="PS50035"/>
    </source>
</evidence>
<dbReference type="GO" id="GO:0003824">
    <property type="term" value="F:catalytic activity"/>
    <property type="evidence" value="ECO:0007669"/>
    <property type="project" value="InterPro"/>
</dbReference>
<dbReference type="SMART" id="SM00155">
    <property type="entry name" value="PLDc"/>
    <property type="match status" value="1"/>
</dbReference>